<accession>A0A8S2QMQ4</accession>
<evidence type="ECO:0000313" key="4">
    <source>
        <dbReference type="EMBL" id="CAF4205060.1"/>
    </source>
</evidence>
<dbReference type="EMBL" id="CAJOBJ010008336">
    <property type="protein sequence ID" value="CAF4109472.1"/>
    <property type="molecule type" value="Genomic_DNA"/>
</dbReference>
<evidence type="ECO:0000313" key="5">
    <source>
        <dbReference type="Proteomes" id="UP000681720"/>
    </source>
</evidence>
<dbReference type="EMBL" id="CAJOBI010019196">
    <property type="protein sequence ID" value="CAF4205060.1"/>
    <property type="molecule type" value="Genomic_DNA"/>
</dbReference>
<evidence type="ECO:0000313" key="2">
    <source>
        <dbReference type="EMBL" id="CAF3953961.1"/>
    </source>
</evidence>
<dbReference type="Proteomes" id="UP000681720">
    <property type="component" value="Unassembled WGS sequence"/>
</dbReference>
<proteinExistence type="predicted"/>
<gene>
    <name evidence="2" type="ORF">BYL167_LOCUS11173</name>
    <name evidence="3" type="ORF">GIL414_LOCUS17502</name>
    <name evidence="4" type="ORF">SMN809_LOCUS22067</name>
</gene>
<evidence type="ECO:0000256" key="1">
    <source>
        <dbReference type="SAM" id="Phobius"/>
    </source>
</evidence>
<sequence length="80" mass="9432">MNSWQHISIQNRSSIESEIEQISLVIDNDMETKLSVLVKICSYALIIFYWIDQHDERYSHSHVSMCLNTTSRIDDLSRWG</sequence>
<organism evidence="3 5">
    <name type="scientific">Rotaria magnacalcarata</name>
    <dbReference type="NCBI Taxonomy" id="392030"/>
    <lineage>
        <taxon>Eukaryota</taxon>
        <taxon>Metazoa</taxon>
        <taxon>Spiralia</taxon>
        <taxon>Gnathifera</taxon>
        <taxon>Rotifera</taxon>
        <taxon>Eurotatoria</taxon>
        <taxon>Bdelloidea</taxon>
        <taxon>Philodinida</taxon>
        <taxon>Philodinidae</taxon>
        <taxon>Rotaria</taxon>
    </lineage>
</organism>
<feature type="transmembrane region" description="Helical" evidence="1">
    <location>
        <begin position="34"/>
        <end position="51"/>
    </location>
</feature>
<evidence type="ECO:0000313" key="3">
    <source>
        <dbReference type="EMBL" id="CAF4109472.1"/>
    </source>
</evidence>
<protein>
    <submittedName>
        <fullName evidence="3">Uncharacterized protein</fullName>
    </submittedName>
</protein>
<dbReference type="AlphaFoldDB" id="A0A8S2QMQ4"/>
<reference evidence="3" key="1">
    <citation type="submission" date="2021-02" db="EMBL/GenBank/DDBJ databases">
        <authorList>
            <person name="Nowell W R."/>
        </authorList>
    </citation>
    <scope>NUCLEOTIDE SEQUENCE</scope>
</reference>
<comment type="caution">
    <text evidence="3">The sequence shown here is derived from an EMBL/GenBank/DDBJ whole genome shotgun (WGS) entry which is preliminary data.</text>
</comment>
<keyword evidence="1" id="KW-0812">Transmembrane</keyword>
<keyword evidence="1" id="KW-1133">Transmembrane helix</keyword>
<dbReference type="Proteomes" id="UP000681967">
    <property type="component" value="Unassembled WGS sequence"/>
</dbReference>
<dbReference type="EMBL" id="CAJOBH010003477">
    <property type="protein sequence ID" value="CAF3953961.1"/>
    <property type="molecule type" value="Genomic_DNA"/>
</dbReference>
<name>A0A8S2QMQ4_9BILA</name>
<dbReference type="Proteomes" id="UP000676336">
    <property type="component" value="Unassembled WGS sequence"/>
</dbReference>
<keyword evidence="1" id="KW-0472">Membrane</keyword>